<keyword evidence="18" id="KW-0914">Notch signaling pathway</keyword>
<feature type="disulfide bond" evidence="33">
    <location>
        <begin position="621"/>
        <end position="630"/>
    </location>
</feature>
<evidence type="ECO:0000256" key="33">
    <source>
        <dbReference type="PROSITE-ProRule" id="PRU00076"/>
    </source>
</evidence>
<dbReference type="GO" id="GO:0007411">
    <property type="term" value="P:axon guidance"/>
    <property type="evidence" value="ECO:0007669"/>
    <property type="project" value="TreeGrafter"/>
</dbReference>
<dbReference type="Gene3D" id="3.30.300.320">
    <property type="match status" value="1"/>
</dbReference>
<keyword evidence="37" id="KW-1185">Reference proteome</keyword>
<dbReference type="FunFam" id="3.30.70.3310:FF:000003">
    <property type="entry name" value="Neurogenic locus notch 1"/>
    <property type="match status" value="1"/>
</dbReference>
<dbReference type="GO" id="GO:0005509">
    <property type="term" value="F:calcium ion binding"/>
    <property type="evidence" value="ECO:0007669"/>
    <property type="project" value="InterPro"/>
</dbReference>
<evidence type="ECO:0000256" key="16">
    <source>
        <dbReference type="ARBA" id="ARBA00022837"/>
    </source>
</evidence>
<dbReference type="FunFam" id="2.10.25.10:FF:000521">
    <property type="entry name" value="Neurogenic locus notch protein 1"/>
    <property type="match status" value="1"/>
</dbReference>
<keyword evidence="17" id="KW-0832">Ubl conjugation</keyword>
<dbReference type="Pfam" id="PF00008">
    <property type="entry name" value="EGF"/>
    <property type="match status" value="13"/>
</dbReference>
<dbReference type="PROSITE" id="PS50088">
    <property type="entry name" value="ANK_REPEAT"/>
    <property type="match status" value="4"/>
</dbReference>
<dbReference type="FunFam" id="2.10.25.10:FF:000125">
    <property type="entry name" value="Neurogenic locus notch protein-like"/>
    <property type="match status" value="1"/>
</dbReference>
<reference evidence="38" key="1">
    <citation type="submission" date="2025-08" db="UniProtKB">
        <authorList>
            <consortium name="RefSeq"/>
        </authorList>
    </citation>
    <scope>IDENTIFICATION</scope>
    <source>
        <tissue evidence="38">Kidney</tissue>
    </source>
</reference>
<feature type="domain" description="EGF-like" evidence="35">
    <location>
        <begin position="1071"/>
        <end position="1109"/>
    </location>
</feature>
<comment type="similarity">
    <text evidence="3">Belongs to the NOTCH family.</text>
</comment>
<evidence type="ECO:0000256" key="6">
    <source>
        <dbReference type="ARBA" id="ARBA00022475"/>
    </source>
</evidence>
<dbReference type="InterPro" id="IPR010660">
    <property type="entry name" value="Notch_NOD_dom"/>
</dbReference>
<dbReference type="InterPro" id="IPR009030">
    <property type="entry name" value="Growth_fac_rcpt_cys_sf"/>
</dbReference>
<feature type="disulfide bond" evidence="33">
    <location>
        <begin position="661"/>
        <end position="670"/>
    </location>
</feature>
<feature type="domain" description="EGF-like" evidence="35">
    <location>
        <begin position="595"/>
        <end position="631"/>
    </location>
</feature>
<proteinExistence type="inferred from homology"/>
<feature type="disulfide bond" evidence="33">
    <location>
        <begin position="699"/>
        <end position="708"/>
    </location>
</feature>
<dbReference type="FunFam" id="2.10.25.10:FF:000004">
    <property type="entry name" value="Neurogenic locus notch 1"/>
    <property type="match status" value="5"/>
</dbReference>
<feature type="domain" description="EGF-like" evidence="35">
    <location>
        <begin position="863"/>
        <end position="899"/>
    </location>
</feature>
<evidence type="ECO:0000256" key="18">
    <source>
        <dbReference type="ARBA" id="ARBA00022976"/>
    </source>
</evidence>
<dbReference type="GO" id="GO:0006355">
    <property type="term" value="P:regulation of DNA-templated transcription"/>
    <property type="evidence" value="ECO:0007669"/>
    <property type="project" value="InterPro"/>
</dbReference>
<evidence type="ECO:0000256" key="24">
    <source>
        <dbReference type="ARBA" id="ARBA00023159"/>
    </source>
</evidence>
<dbReference type="InterPro" id="IPR013032">
    <property type="entry name" value="EGF-like_CS"/>
</dbReference>
<dbReference type="PRINTS" id="PR01984">
    <property type="entry name" value="NOTCH1"/>
</dbReference>
<evidence type="ECO:0000256" key="3">
    <source>
        <dbReference type="ARBA" id="ARBA00005847"/>
    </source>
</evidence>
<feature type="repeat" description="ANK" evidence="32">
    <location>
        <begin position="1832"/>
        <end position="1864"/>
    </location>
</feature>
<feature type="disulfide bond" evidence="33">
    <location>
        <begin position="1201"/>
        <end position="1218"/>
    </location>
</feature>
<evidence type="ECO:0000256" key="8">
    <source>
        <dbReference type="ARBA" id="ARBA00022536"/>
    </source>
</evidence>
<dbReference type="SMART" id="SM00179">
    <property type="entry name" value="EGF_CA"/>
    <property type="match status" value="20"/>
</dbReference>
<dbReference type="FunFam" id="2.10.25.10:FF:000095">
    <property type="entry name" value="Notch, isoform B"/>
    <property type="match status" value="1"/>
</dbReference>
<evidence type="ECO:0000313" key="37">
    <source>
        <dbReference type="Proteomes" id="UP000081671"/>
    </source>
</evidence>
<feature type="disulfide bond" evidence="33">
    <location>
        <begin position="937"/>
        <end position="946"/>
    </location>
</feature>
<evidence type="ECO:0000259" key="36">
    <source>
        <dbReference type="PROSITE" id="PS50258"/>
    </source>
</evidence>
<evidence type="ECO:0000256" key="30">
    <source>
        <dbReference type="ARBA" id="ARBA00037817"/>
    </source>
</evidence>
<dbReference type="PRINTS" id="PR01452">
    <property type="entry name" value="LNOTCHREPEAT"/>
</dbReference>
<dbReference type="InParanoid" id="A0A1S3G813"/>
<gene>
    <name evidence="38" type="primary">Notch1</name>
</gene>
<keyword evidence="25" id="KW-0804">Transcription</keyword>
<evidence type="ECO:0000256" key="19">
    <source>
        <dbReference type="ARBA" id="ARBA00022989"/>
    </source>
</evidence>
<feature type="disulfide bond" evidence="33">
    <location>
        <begin position="975"/>
        <end position="984"/>
    </location>
</feature>
<dbReference type="InterPro" id="IPR022362">
    <property type="entry name" value="Notch_1"/>
</dbReference>
<dbReference type="InterPro" id="IPR000800">
    <property type="entry name" value="Notch_dom"/>
</dbReference>
<keyword evidence="21 32" id="KW-0040">ANK repeat</keyword>
<dbReference type="InterPro" id="IPR018097">
    <property type="entry name" value="EGF_Ca-bd_CS"/>
</dbReference>
<feature type="domain" description="EGF-like" evidence="35">
    <location>
        <begin position="673"/>
        <end position="709"/>
    </location>
</feature>
<evidence type="ECO:0000313" key="38">
    <source>
        <dbReference type="RefSeq" id="XP_012884825.1"/>
    </source>
</evidence>
<keyword evidence="15" id="KW-0221">Differentiation</keyword>
<accession>A0A1S3G813</accession>
<dbReference type="FunFam" id="2.10.25.10:FF:000143">
    <property type="entry name" value="Protein crumbs 1"/>
    <property type="match status" value="1"/>
</dbReference>
<dbReference type="PROSITE" id="PS50297">
    <property type="entry name" value="ANK_REP_REGION"/>
    <property type="match status" value="4"/>
</dbReference>
<keyword evidence="14" id="KW-0677">Repeat</keyword>
<keyword evidence="27" id="KW-0325">Glycoprotein</keyword>
<feature type="disulfide bond" evidence="33">
    <location>
        <begin position="1178"/>
        <end position="1187"/>
    </location>
</feature>
<keyword evidence="11" id="KW-0812">Transmembrane</keyword>
<dbReference type="Gene3D" id="1.25.40.20">
    <property type="entry name" value="Ankyrin repeat-containing domain"/>
    <property type="match status" value="1"/>
</dbReference>
<feature type="disulfide bond" evidence="31 33">
    <location>
        <begin position="313"/>
        <end position="322"/>
    </location>
</feature>
<keyword evidence="29" id="KW-0379">Hydroxylation</keyword>
<dbReference type="PIRSF" id="PIRSF002279">
    <property type="entry name" value="Notch"/>
    <property type="match status" value="1"/>
</dbReference>
<name>A0A1S3G813_DIPOR</name>
<feature type="domain" description="LNR" evidence="36">
    <location>
        <begin position="1336"/>
        <end position="1375"/>
    </location>
</feature>
<evidence type="ECO:0000256" key="29">
    <source>
        <dbReference type="ARBA" id="ARBA00023278"/>
    </source>
</evidence>
<dbReference type="InterPro" id="IPR002110">
    <property type="entry name" value="Ankyrin_rpt"/>
</dbReference>
<dbReference type="FunFam" id="2.10.25.10:FF:000127">
    <property type="entry name" value="Neurogenic locus notch protein 1"/>
    <property type="match status" value="2"/>
</dbReference>
<dbReference type="Gene3D" id="3.30.70.3310">
    <property type="match status" value="1"/>
</dbReference>
<evidence type="ECO:0000256" key="9">
    <source>
        <dbReference type="ARBA" id="ARBA00022553"/>
    </source>
</evidence>
<dbReference type="SMART" id="SM00181">
    <property type="entry name" value="EGF"/>
    <property type="match status" value="22"/>
</dbReference>
<feature type="domain" description="EGF-like" evidence="35">
    <location>
        <begin position="1191"/>
        <end position="1230"/>
    </location>
</feature>
<dbReference type="Pfam" id="PF12796">
    <property type="entry name" value="Ank_2"/>
    <property type="match status" value="2"/>
</dbReference>
<dbReference type="KEGG" id="dord:105995603"/>
<dbReference type="FunFam" id="2.10.25.10:FF:000080">
    <property type="entry name" value="Neurogenic locus notch 1"/>
    <property type="match status" value="1"/>
</dbReference>
<keyword evidence="23 31" id="KW-1015">Disulfide bond</keyword>
<evidence type="ECO:0000256" key="14">
    <source>
        <dbReference type="ARBA" id="ARBA00022737"/>
    </source>
</evidence>
<dbReference type="CDD" id="cd00054">
    <property type="entry name" value="EGF_CA"/>
    <property type="match status" value="19"/>
</dbReference>
<sequence length="2349" mass="250483">MSNGEKDVPCAGHDKPQLACSSAQPFLARPPSSAPGPAWNGIFNRRNRSYLQSEAQGPVTPFRPSWSSNPTLRSLSHGTRTFRRLRSQLDIAHADRPCWLLAGAQTLAHSERFQASAAPKLREAAEKSLDAACQGPAPAPAPAPDMNGVAPNYGGSEPGPVWKQDWGATGAPAFLAGPGILGENFLPKGKHDDMKGHCGSDGTNPVWKASAAASVPTPVAHRPRALCRDLPGQRTASAWASSEMLFLLPGPPEQQPQGKGLVGQRPLPESGVEFLPNAGSSGPSVGLRCSQPGGTCLNGGKCEVVNGTEACVCGGAFVGQRCQDPNPCLSTPCKNSGTCHLVDRGGTVDYACSCPLGFSGPLCLTPLDNACLTYPCRNGGTCDLLRLTEYKCRCPPGWSGKSCQQADPCASNPCANNGQCLPFEASYICRCPPGFHGATCRQDVNECSQNPGLCRHGGTCHNDVGSYHCTCRATHRGTHCELPYVPCSPSPCQNGGTCRPTGDATHECACLPELRSGSPWHPAPARASWVECESTTAHKPSPPQPPEPKFLVFRVPILAFIVHGILFWEPGVCGLRPGPDTQCCPLPSGPNCQTNINECASNPCLNQGTCIDDVAGYKCNCLLPYTGATCEVVLAPCTPSPCKNSGVCKESEDYESFSCVCPPGWQGQTCEVDINECVKSPCRNGASCQNTNGGYRCLCQAGYTGLNCESDIDDCRPNPCHNGGSCTDGINTAFCDCLPGFQGAFCEEDINECASNPCHNGANCTDCVDSYTCTCPAGFNGIHCENNTPDCTESSCFNGGTCVDGINSFTCLCPPGFTGSYCQYDLNECDSRPCLHGGTCQDSYGTYKCTCPQGYTGLNCQNLVRWCDSSPCKNGGQCWQTNTLYRCQCHSGWTGFYCDVPSVSCEVAAQEQGVDVAHLCQHGGLCVDANNTHHCRCQAGYTGSYCEEEVDECSPNPCQNGATCTDYLGGYSCKCVAGYHGANCSEEINECLSHPCQNGGTCIDLTNTYKCSCPRGTQGVHCEINVDDCNPLLDPTSRSPKCFNNGTCVDQVGGYTCTCPPGFVGERCEGDVNECLSNPCDARGTQNCVQRVNDFHCECRAGHTGRRCESVINGCKGKPCKNGGTCAVAANIARGFICRCPAGFEGATCENDARSCGSLRCLNGGTCISGPRSPTCLCLDPFTGPECQFPASSPCVGGNPCYNQGSCEPTSESPFYRCLCPAKFNGLLCHILDYSFTGGVGRDIPPPQIEEACALSQCQEDAGNKVCNPQCNNHACGWDGGDCSLNFNDPWKNCTQALQCWKYFSNGRCDPQCNTAGCLFDGFDCQHAEGQCNPLYDQYCKDHFSDGHCDQGCNSAECEWDGLDCAEHVPERLAAGTLVVVVLLPPEQLRNNSFHFLRELSHVLHTNVVFKRDAQGQQMIFPYYGHEEELRKHPIKRAAVGWAPPGSLLSQTPASLLPSTGGNGGRQRRELDPMDIRGSIVYLEIDNRQCVQSSTQCFQSATDVAAFLGALASLGSLNIPYKIEAVQSETVEPPPPSQLHLMYVAVAAFVLLCFVGCGVLLSRKRRRQHGQLWFPEGFKVSEASKKKRREPLGEDSVGLKPLKHASDGALMDDNQNEWGDEDLETKKFRFEGPVVLPDLDDQTDHRQWTQQHLDAADLRTSATAPTPPQGEVDADCMDVNVRGPDGFTPLMIASCSGGGLETGNSEEEEDAPAVISDFIYQGASLHNQTDRTGETALHLAARYSRSDAAKRLLEASADANIQDNMGRTPLHAAVSADAQGVFQILIRNRATDLDARMHDGTTPLILAARLAVEGMLEDLINSHADVNAVDDLGKSALHWAAAVNNVDAAVVLLKNGANKDMQNNKEETPLFLAAREGSHETAKVLLDHFANRDITDHMDRLPRDIAQERMHHDIVRLLDEYNLVRSPQLHGSALGGTPTLSPTLCSPNGYLGNLKPTTQGKKARKPSTKGLACGAKEPKDLKARRKKSQDGKGCLLDSSSMLSPVGSLESPHGYLSDVASPPLLPSPFQQSPSMPLNHLPGMPDVHMAISHLNVATKPEVAALSGGGPLAFEPGPPRLSHLPVASTPSTVLGASGGAAVNFTVGTSTSLNGQCEWLSRLQNGMVPNQYNPLRAGVVPGALGTQAPALQHGMLGSLHGGLSANTLSQIMGYQGLPNTRLAAQPHLVQTQPVPQPNLPPPNIPQPQNLQPPTQPHLGSATNGPLGRSFLSGESSQVDVQPLGPSSLPVHTVLPQEPQALSTSLPSSLVPPMTTAQFLTPPSQHSYSSSPADNTPSHQLQVPEHPFLTPSPESPDQWSSSSPHSNISDWSEGISSPPTSMQSQIAHIPEAFK</sequence>
<evidence type="ECO:0000256" key="21">
    <source>
        <dbReference type="ARBA" id="ARBA00023043"/>
    </source>
</evidence>
<feature type="domain" description="EGF-like" evidence="35">
    <location>
        <begin position="825"/>
        <end position="861"/>
    </location>
</feature>
<evidence type="ECO:0000256" key="12">
    <source>
        <dbReference type="ARBA" id="ARBA00022723"/>
    </source>
</evidence>
<evidence type="ECO:0000256" key="20">
    <source>
        <dbReference type="ARBA" id="ARBA00023015"/>
    </source>
</evidence>
<keyword evidence="12" id="KW-0479">Metal-binding</keyword>
<evidence type="ECO:0000256" key="26">
    <source>
        <dbReference type="ARBA" id="ARBA00023170"/>
    </source>
</evidence>
<dbReference type="GO" id="GO:0001525">
    <property type="term" value="P:angiogenesis"/>
    <property type="evidence" value="ECO:0007669"/>
    <property type="project" value="UniProtKB-KW"/>
</dbReference>
<dbReference type="Pfam" id="PF06816">
    <property type="entry name" value="NOD"/>
    <property type="match status" value="1"/>
</dbReference>
<dbReference type="InterPro" id="IPR011656">
    <property type="entry name" value="Notch_NODP_dom"/>
</dbReference>
<keyword evidence="16" id="KW-0106">Calcium</keyword>
<feature type="disulfide bond" evidence="33">
    <location>
        <begin position="1013"/>
        <end position="1022"/>
    </location>
</feature>
<dbReference type="CTD" id="4851"/>
<dbReference type="GO" id="GO:0043235">
    <property type="term" value="C:receptor complex"/>
    <property type="evidence" value="ECO:0007669"/>
    <property type="project" value="TreeGrafter"/>
</dbReference>
<feature type="domain" description="EGF-like" evidence="35">
    <location>
        <begin position="1025"/>
        <end position="1069"/>
    </location>
</feature>
<dbReference type="FunFam" id="2.10.25.10:FF:000524">
    <property type="entry name" value="Neurogenic locus notch protein 1"/>
    <property type="match status" value="1"/>
</dbReference>
<dbReference type="GO" id="GO:0038023">
    <property type="term" value="F:signaling receptor activity"/>
    <property type="evidence" value="ECO:0007669"/>
    <property type="project" value="InterPro"/>
</dbReference>
<feature type="repeat" description="ANK" evidence="32">
    <location>
        <begin position="1865"/>
        <end position="1897"/>
    </location>
</feature>
<keyword evidence="19" id="KW-1133">Transmembrane helix</keyword>
<evidence type="ECO:0000256" key="25">
    <source>
        <dbReference type="ARBA" id="ARBA00023163"/>
    </source>
</evidence>
<evidence type="ECO:0000256" key="15">
    <source>
        <dbReference type="ARBA" id="ARBA00022782"/>
    </source>
</evidence>
<dbReference type="SMART" id="SM01339">
    <property type="entry name" value="NODP"/>
    <property type="match status" value="1"/>
</dbReference>
<dbReference type="FunFam" id="2.10.25.10:FF:000558">
    <property type="entry name" value="Neurogenic locus notch homolog protein 1"/>
    <property type="match status" value="1"/>
</dbReference>
<keyword evidence="10" id="KW-0037">Angiogenesis</keyword>
<evidence type="ECO:0000256" key="1">
    <source>
        <dbReference type="ARBA" id="ARBA00004123"/>
    </source>
</evidence>
<evidence type="ECO:0000256" key="4">
    <source>
        <dbReference type="ARBA" id="ARBA00019142"/>
    </source>
</evidence>
<feature type="region of interest" description="Disordered" evidence="34">
    <location>
        <begin position="2187"/>
        <end position="2349"/>
    </location>
</feature>
<feature type="disulfide bond" evidence="33">
    <location>
        <begin position="431"/>
        <end position="440"/>
    </location>
</feature>
<dbReference type="FunFam" id="2.10.25.10:FF:000253">
    <property type="entry name" value="Neurogenic locus notch protein 1"/>
    <property type="match status" value="1"/>
</dbReference>
<feature type="disulfide bond" evidence="33">
    <location>
        <begin position="813"/>
        <end position="822"/>
    </location>
</feature>
<keyword evidence="13" id="KW-0732">Signal</keyword>
<feature type="compositionally biased region" description="Polar residues" evidence="34">
    <location>
        <begin position="65"/>
        <end position="75"/>
    </location>
</feature>
<keyword evidence="26" id="KW-0675">Receptor</keyword>
<evidence type="ECO:0000256" key="23">
    <source>
        <dbReference type="ARBA" id="ARBA00023157"/>
    </source>
</evidence>
<feature type="compositionally biased region" description="Low complexity" evidence="34">
    <location>
        <begin position="2257"/>
        <end position="2271"/>
    </location>
</feature>
<dbReference type="GO" id="GO:0005634">
    <property type="term" value="C:nucleus"/>
    <property type="evidence" value="ECO:0007669"/>
    <property type="project" value="UniProtKB-SubCell"/>
</dbReference>
<feature type="disulfide bond" evidence="33">
    <location>
        <begin position="889"/>
        <end position="898"/>
    </location>
</feature>
<protein>
    <recommendedName>
        <fullName evidence="4">Neurogenic locus notch homolog protein 1</fullName>
    </recommendedName>
</protein>
<feature type="compositionally biased region" description="Basic and acidic residues" evidence="34">
    <location>
        <begin position="1"/>
        <end position="16"/>
    </location>
</feature>
<feature type="disulfide bond" evidence="33">
    <location>
        <begin position="394"/>
        <end position="403"/>
    </location>
</feature>
<feature type="disulfide bond" evidence="33">
    <location>
        <begin position="1099"/>
        <end position="1108"/>
    </location>
</feature>
<dbReference type="SMART" id="SM00004">
    <property type="entry name" value="NL"/>
    <property type="match status" value="3"/>
</dbReference>
<evidence type="ECO:0000256" key="22">
    <source>
        <dbReference type="ARBA" id="ARBA00023136"/>
    </source>
</evidence>
<feature type="domain" description="LNR" evidence="36">
    <location>
        <begin position="1294"/>
        <end position="1335"/>
    </location>
</feature>
<dbReference type="SMART" id="SM01334">
    <property type="entry name" value="DUF3454"/>
    <property type="match status" value="1"/>
</dbReference>
<feature type="disulfide bond" evidence="33">
    <location>
        <begin position="354"/>
        <end position="363"/>
    </location>
</feature>
<dbReference type="FunFam" id="3.30.300.320:FF:000001">
    <property type="entry name" value="Neurogenic locus notch 1"/>
    <property type="match status" value="1"/>
</dbReference>
<keyword evidence="9" id="KW-0597">Phosphoprotein</keyword>
<dbReference type="PANTHER" id="PTHR45836">
    <property type="entry name" value="SLIT HOMOLOG"/>
    <property type="match status" value="1"/>
</dbReference>
<dbReference type="GO" id="GO:0005886">
    <property type="term" value="C:plasma membrane"/>
    <property type="evidence" value="ECO:0007669"/>
    <property type="project" value="UniProtKB-SubCell"/>
</dbReference>
<evidence type="ECO:0000256" key="17">
    <source>
        <dbReference type="ARBA" id="ARBA00022843"/>
    </source>
</evidence>
<evidence type="ECO:0000256" key="10">
    <source>
        <dbReference type="ARBA" id="ARBA00022657"/>
    </source>
</evidence>
<feature type="domain" description="EGF-like" evidence="35">
    <location>
        <begin position="711"/>
        <end position="747"/>
    </location>
</feature>
<keyword evidence="28" id="KW-0539">Nucleus</keyword>
<dbReference type="PANTHER" id="PTHR45836:SF12">
    <property type="entry name" value="NEUROGENIC LOCUS NOTCH HOMOLOG PROTEIN 1"/>
    <property type="match status" value="1"/>
</dbReference>
<dbReference type="FunCoup" id="A0A1S3G813">
    <property type="interactions" value="1209"/>
</dbReference>
<dbReference type="SMART" id="SM00248">
    <property type="entry name" value="ANK"/>
    <property type="match status" value="6"/>
</dbReference>
<keyword evidence="24" id="KW-0010">Activator</keyword>
<dbReference type="SUPFAM" id="SSF57196">
    <property type="entry name" value="EGF/Laminin"/>
    <property type="match status" value="10"/>
</dbReference>
<feature type="domain" description="EGF-like" evidence="35">
    <location>
        <begin position="483"/>
        <end position="518"/>
    </location>
</feature>
<keyword evidence="5" id="KW-0217">Developmental protein</keyword>
<evidence type="ECO:0000259" key="35">
    <source>
        <dbReference type="PROSITE" id="PS50026"/>
    </source>
</evidence>
<feature type="region of interest" description="Disordered" evidence="34">
    <location>
        <begin position="1953"/>
        <end position="1999"/>
    </location>
</feature>
<keyword evidence="6" id="KW-1003">Cell membrane</keyword>
<feature type="disulfide bond" evidence="33">
    <location>
        <begin position="1220"/>
        <end position="1229"/>
    </location>
</feature>
<dbReference type="SMART" id="SM01338">
    <property type="entry name" value="NOD"/>
    <property type="match status" value="1"/>
</dbReference>
<feature type="domain" description="EGF-like" evidence="35">
    <location>
        <begin position="787"/>
        <end position="823"/>
    </location>
</feature>
<feature type="region of interest" description="Disordered" evidence="34">
    <location>
        <begin position="1"/>
        <end position="40"/>
    </location>
</feature>
<feature type="domain" description="EGF-like" evidence="35">
    <location>
        <begin position="324"/>
        <end position="364"/>
    </location>
</feature>
<evidence type="ECO:0000256" key="7">
    <source>
        <dbReference type="ARBA" id="ARBA00022499"/>
    </source>
</evidence>
<evidence type="ECO:0000256" key="2">
    <source>
        <dbReference type="ARBA" id="ARBA00004251"/>
    </source>
</evidence>
<comment type="subcellular location">
    <subcellularLocation>
        <location evidence="2">Cell membrane</location>
        <topology evidence="2">Single-pass type I membrane protein</topology>
    </subcellularLocation>
    <subcellularLocation>
        <location evidence="30">Late endosome membrane</location>
        <topology evidence="30">Single-pass type I membrane protein</topology>
    </subcellularLocation>
    <subcellularLocation>
        <location evidence="1">Nucleus</location>
    </subcellularLocation>
</comment>
<feature type="disulfide bond" evidence="33">
    <location>
        <begin position="1059"/>
        <end position="1068"/>
    </location>
</feature>
<feature type="region of interest" description="Disordered" evidence="34">
    <location>
        <begin position="1654"/>
        <end position="1676"/>
    </location>
</feature>
<dbReference type="RefSeq" id="XP_012884825.1">
    <property type="nucleotide sequence ID" value="XM_013029371.1"/>
</dbReference>
<dbReference type="PRINTS" id="PR00010">
    <property type="entry name" value="EGFBLOOD"/>
</dbReference>
<feature type="disulfide bond" evidence="33">
    <location>
        <begin position="471"/>
        <end position="480"/>
    </location>
</feature>
<dbReference type="InterPro" id="IPR035993">
    <property type="entry name" value="Notch-like_dom_sf"/>
</dbReference>
<feature type="disulfide bond" evidence="33">
    <location>
        <begin position="737"/>
        <end position="746"/>
    </location>
</feature>
<dbReference type="Proteomes" id="UP000081671">
    <property type="component" value="Unplaced"/>
</dbReference>
<dbReference type="FunFam" id="2.10.25.10:FF:000955">
    <property type="entry name" value="Neurogenic locus notch homolog protein 1"/>
    <property type="match status" value="1"/>
</dbReference>
<feature type="region of interest" description="Disordered" evidence="34">
    <location>
        <begin position="53"/>
        <end position="75"/>
    </location>
</feature>
<feature type="compositionally biased region" description="Polar residues" evidence="34">
    <location>
        <begin position="2322"/>
        <end position="2341"/>
    </location>
</feature>
<dbReference type="PROSITE" id="PS01187">
    <property type="entry name" value="EGF_CA"/>
    <property type="match status" value="5"/>
</dbReference>
<dbReference type="InterPro" id="IPR000742">
    <property type="entry name" value="EGF"/>
</dbReference>
<feature type="domain" description="EGF-like" evidence="35">
    <location>
        <begin position="633"/>
        <end position="671"/>
    </location>
</feature>
<dbReference type="Pfam" id="PF00066">
    <property type="entry name" value="Notch"/>
    <property type="match status" value="3"/>
</dbReference>
<dbReference type="Pfam" id="PF12661">
    <property type="entry name" value="hEGF"/>
    <property type="match status" value="3"/>
</dbReference>
<dbReference type="PROSITE" id="PS01186">
    <property type="entry name" value="EGF_2"/>
    <property type="match status" value="16"/>
</dbReference>
<evidence type="ECO:0000256" key="34">
    <source>
        <dbReference type="SAM" id="MobiDB-lite"/>
    </source>
</evidence>
<dbReference type="PROSITE" id="PS00022">
    <property type="entry name" value="EGF_1"/>
    <property type="match status" value="21"/>
</dbReference>
<keyword evidence="22" id="KW-0472">Membrane</keyword>
<dbReference type="PROSITE" id="PS50026">
    <property type="entry name" value="EGF_3"/>
    <property type="match status" value="22"/>
</dbReference>
<evidence type="ECO:0000256" key="11">
    <source>
        <dbReference type="ARBA" id="ARBA00022692"/>
    </source>
</evidence>
<evidence type="ECO:0000256" key="13">
    <source>
        <dbReference type="ARBA" id="ARBA00022729"/>
    </source>
</evidence>
<dbReference type="InterPro" id="IPR008297">
    <property type="entry name" value="Notch"/>
</dbReference>
<feature type="domain" description="EGF-like" evidence="35">
    <location>
        <begin position="443"/>
        <end position="481"/>
    </location>
</feature>
<organism evidence="37 38">
    <name type="scientific">Dipodomys ordii</name>
    <name type="common">Ord's kangaroo rat</name>
    <dbReference type="NCBI Taxonomy" id="10020"/>
    <lineage>
        <taxon>Eukaryota</taxon>
        <taxon>Metazoa</taxon>
        <taxon>Chordata</taxon>
        <taxon>Craniata</taxon>
        <taxon>Vertebrata</taxon>
        <taxon>Euteleostomi</taxon>
        <taxon>Mammalia</taxon>
        <taxon>Eutheria</taxon>
        <taxon>Euarchontoglires</taxon>
        <taxon>Glires</taxon>
        <taxon>Rodentia</taxon>
        <taxon>Castorimorpha</taxon>
        <taxon>Heteromyidae</taxon>
        <taxon>Dipodomyinae</taxon>
        <taxon>Dipodomys</taxon>
    </lineage>
</organism>
<evidence type="ECO:0000256" key="28">
    <source>
        <dbReference type="ARBA" id="ARBA00023242"/>
    </source>
</evidence>
<feature type="disulfide bond" evidence="33">
    <location>
        <begin position="851"/>
        <end position="860"/>
    </location>
</feature>
<feature type="domain" description="EGF-like" evidence="35">
    <location>
        <begin position="367"/>
        <end position="404"/>
    </location>
</feature>
<dbReference type="Pfam" id="PF00023">
    <property type="entry name" value="Ank"/>
    <property type="match status" value="1"/>
</dbReference>
<feature type="disulfide bond" evidence="31">
    <location>
        <begin position="296"/>
        <end position="311"/>
    </location>
</feature>
<feature type="domain" description="EGF-like" evidence="35">
    <location>
        <begin position="285"/>
        <end position="323"/>
    </location>
</feature>
<dbReference type="PROSITE" id="PS50258">
    <property type="entry name" value="LNR"/>
    <property type="match status" value="3"/>
</dbReference>
<dbReference type="FunFam" id="2.10.25.10:FF:000157">
    <property type="entry name" value="Neurogenic locus notch protein 1"/>
    <property type="match status" value="1"/>
</dbReference>
<feature type="compositionally biased region" description="Low complexity" evidence="34">
    <location>
        <begin position="2306"/>
        <end position="2321"/>
    </location>
</feature>
<feature type="repeat" description="ANK" evidence="32">
    <location>
        <begin position="1732"/>
        <end position="1764"/>
    </location>
</feature>
<feature type="domain" description="EGF-like" evidence="35">
    <location>
        <begin position="912"/>
        <end position="947"/>
    </location>
</feature>
<evidence type="ECO:0000256" key="5">
    <source>
        <dbReference type="ARBA" id="ARBA00022473"/>
    </source>
</evidence>
<dbReference type="GO" id="GO:0009986">
    <property type="term" value="C:cell surface"/>
    <property type="evidence" value="ECO:0007669"/>
    <property type="project" value="TreeGrafter"/>
</dbReference>
<feature type="domain" description="EGF-like" evidence="35">
    <location>
        <begin position="1152"/>
        <end position="1188"/>
    </location>
</feature>
<feature type="repeat" description="ANK" evidence="32">
    <location>
        <begin position="1799"/>
        <end position="1831"/>
    </location>
</feature>
<dbReference type="InterPro" id="IPR000152">
    <property type="entry name" value="EGF-type_Asp/Asn_hydroxyl_site"/>
</dbReference>
<dbReference type="SUPFAM" id="SSF57184">
    <property type="entry name" value="Growth factor receptor domain"/>
    <property type="match status" value="3"/>
</dbReference>
<dbReference type="InterPro" id="IPR051355">
    <property type="entry name" value="Notch/Slit_guidance"/>
</dbReference>
<feature type="domain" description="LNR" evidence="36">
    <location>
        <begin position="1253"/>
        <end position="1293"/>
    </location>
</feature>
<dbReference type="CDD" id="cd21702">
    <property type="entry name" value="JMTM_Notch1"/>
    <property type="match status" value="1"/>
</dbReference>
<dbReference type="FunFam" id="2.10.25.10:FF:000151">
    <property type="entry name" value="FAT atypical cadherin 4"/>
    <property type="match status" value="1"/>
</dbReference>
<dbReference type="GO" id="GO:0007219">
    <property type="term" value="P:Notch signaling pathway"/>
    <property type="evidence" value="ECO:0007669"/>
    <property type="project" value="UniProtKB-KW"/>
</dbReference>
<feature type="domain" description="EGF-like" evidence="35">
    <location>
        <begin position="405"/>
        <end position="441"/>
    </location>
</feature>
<dbReference type="InterPro" id="IPR001881">
    <property type="entry name" value="EGF-like_Ca-bd_dom"/>
</dbReference>
<evidence type="ECO:0000256" key="31">
    <source>
        <dbReference type="PIRSR" id="PIRSR002279-2"/>
    </source>
</evidence>
<feature type="domain" description="EGF-like" evidence="35">
    <location>
        <begin position="749"/>
        <end position="785"/>
    </location>
</feature>
<dbReference type="SUPFAM" id="SSF90193">
    <property type="entry name" value="Notch domain"/>
    <property type="match status" value="3"/>
</dbReference>
<evidence type="ECO:0000256" key="27">
    <source>
        <dbReference type="ARBA" id="ARBA00023180"/>
    </source>
</evidence>
<dbReference type="FunFam" id="2.10.25.10:FF:000688">
    <property type="entry name" value="Neurogenic locus notch homolog protein 1"/>
    <property type="match status" value="1"/>
</dbReference>
<dbReference type="Pfam" id="PF07684">
    <property type="entry name" value="NODP"/>
    <property type="match status" value="1"/>
</dbReference>
<dbReference type="PROSITE" id="PS00010">
    <property type="entry name" value="ASX_HYDROXYL"/>
    <property type="match status" value="9"/>
</dbReference>
<dbReference type="GO" id="GO:0050793">
    <property type="term" value="P:regulation of developmental process"/>
    <property type="evidence" value="ECO:0007669"/>
    <property type="project" value="InterPro"/>
</dbReference>
<evidence type="ECO:0000256" key="32">
    <source>
        <dbReference type="PROSITE-ProRule" id="PRU00023"/>
    </source>
</evidence>
<dbReference type="Gene3D" id="2.10.25.10">
    <property type="entry name" value="Laminin"/>
    <property type="match status" value="21"/>
</dbReference>
<dbReference type="FunFam" id="2.10.25.10:FF:000146">
    <property type="entry name" value="Putative neurogenic locus notch"/>
    <property type="match status" value="1"/>
</dbReference>
<feature type="disulfide bond" evidence="33">
    <location>
        <begin position="1140"/>
        <end position="1149"/>
    </location>
</feature>
<dbReference type="GeneID" id="105995603"/>
<dbReference type="GO" id="GO:0031902">
    <property type="term" value="C:late endosome membrane"/>
    <property type="evidence" value="ECO:0007669"/>
    <property type="project" value="UniProtKB-SubCell"/>
</dbReference>
<feature type="compositionally biased region" description="Polar residues" evidence="34">
    <location>
        <begin position="2272"/>
        <end position="2296"/>
    </location>
</feature>
<feature type="disulfide bond" evidence="33">
    <location>
        <begin position="1080"/>
        <end position="1097"/>
    </location>
</feature>
<feature type="disulfide bond" evidence="33">
    <location>
        <begin position="775"/>
        <end position="784"/>
    </location>
</feature>
<dbReference type="FunFam" id="1.25.40.20:FF:000005">
    <property type="entry name" value="Neurogenic locus notch 1"/>
    <property type="match status" value="1"/>
</dbReference>
<keyword evidence="20" id="KW-0805">Transcription regulation</keyword>
<feature type="domain" description="EGF-like" evidence="35">
    <location>
        <begin position="987"/>
        <end position="1023"/>
    </location>
</feature>
<comment type="caution">
    <text evidence="33">Lacks conserved residue(s) required for the propagation of feature annotation.</text>
</comment>
<dbReference type="Pfam" id="PF07645">
    <property type="entry name" value="EGF_CA"/>
    <property type="match status" value="2"/>
</dbReference>
<keyword evidence="8 33" id="KW-0245">EGF-like domain</keyword>
<dbReference type="PRINTS" id="PR01983">
    <property type="entry name" value="NOTCH"/>
</dbReference>
<feature type="compositionally biased region" description="Pro residues" evidence="34">
    <location>
        <begin position="2190"/>
        <end position="2201"/>
    </location>
</feature>
<dbReference type="OrthoDB" id="283575at2759"/>
<feature type="region of interest" description="Disordered" evidence="34">
    <location>
        <begin position="1585"/>
        <end position="1614"/>
    </location>
</feature>
<dbReference type="SUPFAM" id="SSF48403">
    <property type="entry name" value="Ankyrin repeat"/>
    <property type="match status" value="1"/>
</dbReference>
<feature type="domain" description="EGF-like" evidence="35">
    <location>
        <begin position="1111"/>
        <end position="1150"/>
    </location>
</feature>
<feature type="disulfide bond" evidence="33">
    <location>
        <begin position="642"/>
        <end position="659"/>
    </location>
</feature>
<feature type="domain" description="EGF-like" evidence="35">
    <location>
        <begin position="949"/>
        <end position="985"/>
    </location>
</feature>
<dbReference type="InterPro" id="IPR036770">
    <property type="entry name" value="Ankyrin_rpt-contain_sf"/>
</dbReference>
<dbReference type="InterPro" id="IPR024600">
    <property type="entry name" value="Notch_C"/>
</dbReference>
<keyword evidence="7" id="KW-1017">Isopeptide bond</keyword>
<dbReference type="InterPro" id="IPR049883">
    <property type="entry name" value="NOTCH1_EGF-like"/>
</dbReference>